<dbReference type="EMBL" id="CATQJL010000112">
    <property type="protein sequence ID" value="CAJ0593388.1"/>
    <property type="molecule type" value="Genomic_DNA"/>
</dbReference>
<sequence>MSRLEMRITNAAACGSRPRFLSMFIRHGRSFANQSVNYITLHDFVICLVGLLERDHNENFVVANFSRQLTRLVEKLDTKHSKSFCQM</sequence>
<proteinExistence type="predicted"/>
<keyword evidence="2" id="KW-1185">Reference proteome</keyword>
<accession>A0AA36DTZ4</accession>
<evidence type="ECO:0000313" key="2">
    <source>
        <dbReference type="Proteomes" id="UP001176961"/>
    </source>
</evidence>
<reference evidence="1" key="1">
    <citation type="submission" date="2023-07" db="EMBL/GenBank/DDBJ databases">
        <authorList>
            <consortium name="CYATHOMIX"/>
        </authorList>
    </citation>
    <scope>NUCLEOTIDE SEQUENCE</scope>
    <source>
        <strain evidence="1">N/A</strain>
    </source>
</reference>
<comment type="caution">
    <text evidence="1">The sequence shown here is derived from an EMBL/GenBank/DDBJ whole genome shotgun (WGS) entry which is preliminary data.</text>
</comment>
<name>A0AA36DTZ4_CYLNA</name>
<dbReference type="Proteomes" id="UP001176961">
    <property type="component" value="Unassembled WGS sequence"/>
</dbReference>
<evidence type="ECO:0000313" key="1">
    <source>
        <dbReference type="EMBL" id="CAJ0593388.1"/>
    </source>
</evidence>
<protein>
    <submittedName>
        <fullName evidence="1">Uncharacterized protein</fullName>
    </submittedName>
</protein>
<gene>
    <name evidence="1" type="ORF">CYNAS_LOCUS5371</name>
</gene>
<dbReference type="AlphaFoldDB" id="A0AA36DTZ4"/>
<organism evidence="1 2">
    <name type="scientific">Cylicocyclus nassatus</name>
    <name type="common">Nematode worm</name>
    <dbReference type="NCBI Taxonomy" id="53992"/>
    <lineage>
        <taxon>Eukaryota</taxon>
        <taxon>Metazoa</taxon>
        <taxon>Ecdysozoa</taxon>
        <taxon>Nematoda</taxon>
        <taxon>Chromadorea</taxon>
        <taxon>Rhabditida</taxon>
        <taxon>Rhabditina</taxon>
        <taxon>Rhabditomorpha</taxon>
        <taxon>Strongyloidea</taxon>
        <taxon>Strongylidae</taxon>
        <taxon>Cylicocyclus</taxon>
    </lineage>
</organism>